<organism evidence="1">
    <name type="scientific">Physcomitrium patens</name>
    <name type="common">Spreading-leaved earth moss</name>
    <name type="synonym">Physcomitrella patens</name>
    <dbReference type="NCBI Taxonomy" id="3218"/>
    <lineage>
        <taxon>Eukaryota</taxon>
        <taxon>Viridiplantae</taxon>
        <taxon>Streptophyta</taxon>
        <taxon>Embryophyta</taxon>
        <taxon>Bryophyta</taxon>
        <taxon>Bryophytina</taxon>
        <taxon>Bryopsida</taxon>
        <taxon>Funariidae</taxon>
        <taxon>Funariales</taxon>
        <taxon>Funariaceae</taxon>
        <taxon>Physcomitrium</taxon>
    </lineage>
</organism>
<dbReference type="PaxDb" id="3218-PP1S135_39V6.1"/>
<evidence type="ECO:0000313" key="1">
    <source>
        <dbReference type="EMBL" id="PNR60340.1"/>
    </source>
</evidence>
<protein>
    <submittedName>
        <fullName evidence="1 2">Uncharacterized protein</fullName>
    </submittedName>
</protein>
<dbReference type="AlphaFoldDB" id="A0A2K1L2T4"/>
<dbReference type="InParanoid" id="A0A2K1L2T4"/>
<accession>A0A2K1L2T4</accession>
<reference evidence="2" key="3">
    <citation type="submission" date="2020-12" db="UniProtKB">
        <authorList>
            <consortium name="EnsemblPlants"/>
        </authorList>
    </citation>
    <scope>IDENTIFICATION</scope>
</reference>
<dbReference type="Gramene" id="Pp3c2_24060V3.1">
    <property type="protein sequence ID" value="PAC:32936049.CDS.1"/>
    <property type="gene ID" value="Pp3c2_24060"/>
</dbReference>
<evidence type="ECO:0000313" key="3">
    <source>
        <dbReference type="Proteomes" id="UP000006727"/>
    </source>
</evidence>
<name>A0A2K1L2T4_PHYPA</name>
<dbReference type="Gramene" id="Pp3c2_24060V3.3">
    <property type="protein sequence ID" value="PAC:32936050.CDS.1"/>
    <property type="gene ID" value="Pp3c2_24060"/>
</dbReference>
<reference evidence="1 3" key="1">
    <citation type="journal article" date="2008" name="Science">
        <title>The Physcomitrella genome reveals evolutionary insights into the conquest of land by plants.</title>
        <authorList>
            <person name="Rensing S."/>
            <person name="Lang D."/>
            <person name="Zimmer A."/>
            <person name="Terry A."/>
            <person name="Salamov A."/>
            <person name="Shapiro H."/>
            <person name="Nishiyama T."/>
            <person name="Perroud P.-F."/>
            <person name="Lindquist E."/>
            <person name="Kamisugi Y."/>
            <person name="Tanahashi T."/>
            <person name="Sakakibara K."/>
            <person name="Fujita T."/>
            <person name="Oishi K."/>
            <person name="Shin-I T."/>
            <person name="Kuroki Y."/>
            <person name="Toyoda A."/>
            <person name="Suzuki Y."/>
            <person name="Hashimoto A."/>
            <person name="Yamaguchi K."/>
            <person name="Sugano A."/>
            <person name="Kohara Y."/>
            <person name="Fujiyama A."/>
            <person name="Anterola A."/>
            <person name="Aoki S."/>
            <person name="Ashton N."/>
            <person name="Barbazuk W.B."/>
            <person name="Barker E."/>
            <person name="Bennetzen J."/>
            <person name="Bezanilla M."/>
            <person name="Blankenship R."/>
            <person name="Cho S.H."/>
            <person name="Dutcher S."/>
            <person name="Estelle M."/>
            <person name="Fawcett J.A."/>
            <person name="Gundlach H."/>
            <person name="Hanada K."/>
            <person name="Heyl A."/>
            <person name="Hicks K.A."/>
            <person name="Hugh J."/>
            <person name="Lohr M."/>
            <person name="Mayer K."/>
            <person name="Melkozernov A."/>
            <person name="Murata T."/>
            <person name="Nelson D."/>
            <person name="Pils B."/>
            <person name="Prigge M."/>
            <person name="Reiss B."/>
            <person name="Renner T."/>
            <person name="Rombauts S."/>
            <person name="Rushton P."/>
            <person name="Sanderfoot A."/>
            <person name="Schween G."/>
            <person name="Shiu S.-H."/>
            <person name="Stueber K."/>
            <person name="Theodoulou F.L."/>
            <person name="Tu H."/>
            <person name="Van de Peer Y."/>
            <person name="Verrier P.J."/>
            <person name="Waters E."/>
            <person name="Wood A."/>
            <person name="Yang L."/>
            <person name="Cove D."/>
            <person name="Cuming A."/>
            <person name="Hasebe M."/>
            <person name="Lucas S."/>
            <person name="Mishler D.B."/>
            <person name="Reski R."/>
            <person name="Grigoriev I."/>
            <person name="Quatrano R.S."/>
            <person name="Boore J.L."/>
        </authorList>
    </citation>
    <scope>NUCLEOTIDE SEQUENCE [LARGE SCALE GENOMIC DNA]</scope>
    <source>
        <strain evidence="2 3">cv. Gransden 2004</strain>
    </source>
</reference>
<dbReference type="EnsemblPlants" id="Pp3c2_24060V3.1">
    <property type="protein sequence ID" value="PAC:32936049.CDS.1"/>
    <property type="gene ID" value="Pp3c2_24060"/>
</dbReference>
<proteinExistence type="predicted"/>
<dbReference type="Proteomes" id="UP000006727">
    <property type="component" value="Chromosome 2"/>
</dbReference>
<reference evidence="1 3" key="2">
    <citation type="journal article" date="2018" name="Plant J.">
        <title>The Physcomitrella patens chromosome-scale assembly reveals moss genome structure and evolution.</title>
        <authorList>
            <person name="Lang D."/>
            <person name="Ullrich K.K."/>
            <person name="Murat F."/>
            <person name="Fuchs J."/>
            <person name="Jenkins J."/>
            <person name="Haas F.B."/>
            <person name="Piednoel M."/>
            <person name="Gundlach H."/>
            <person name="Van Bel M."/>
            <person name="Meyberg R."/>
            <person name="Vives C."/>
            <person name="Morata J."/>
            <person name="Symeonidi A."/>
            <person name="Hiss M."/>
            <person name="Muchero W."/>
            <person name="Kamisugi Y."/>
            <person name="Saleh O."/>
            <person name="Blanc G."/>
            <person name="Decker E.L."/>
            <person name="van Gessel N."/>
            <person name="Grimwood J."/>
            <person name="Hayes R.D."/>
            <person name="Graham S.W."/>
            <person name="Gunter L.E."/>
            <person name="McDaniel S.F."/>
            <person name="Hoernstein S.N.W."/>
            <person name="Larsson A."/>
            <person name="Li F.W."/>
            <person name="Perroud P.F."/>
            <person name="Phillips J."/>
            <person name="Ranjan P."/>
            <person name="Rokshar D.S."/>
            <person name="Rothfels C.J."/>
            <person name="Schneider L."/>
            <person name="Shu S."/>
            <person name="Stevenson D.W."/>
            <person name="Thummler F."/>
            <person name="Tillich M."/>
            <person name="Villarreal Aguilar J.C."/>
            <person name="Widiez T."/>
            <person name="Wong G.K."/>
            <person name="Wymore A."/>
            <person name="Zhang Y."/>
            <person name="Zimmer A.D."/>
            <person name="Quatrano R.S."/>
            <person name="Mayer K.F.X."/>
            <person name="Goodstein D."/>
            <person name="Casacuberta J.M."/>
            <person name="Vandepoele K."/>
            <person name="Reski R."/>
            <person name="Cuming A.C."/>
            <person name="Tuskan G.A."/>
            <person name="Maumus F."/>
            <person name="Salse J."/>
            <person name="Schmutz J."/>
            <person name="Rensing S.A."/>
        </authorList>
    </citation>
    <scope>NUCLEOTIDE SEQUENCE [LARGE SCALE GENOMIC DNA]</scope>
    <source>
        <strain evidence="2 3">cv. Gransden 2004</strain>
    </source>
</reference>
<dbReference type="EMBL" id="ABEU02000002">
    <property type="protein sequence ID" value="PNR60340.1"/>
    <property type="molecule type" value="Genomic_DNA"/>
</dbReference>
<dbReference type="EnsemblPlants" id="Pp3c2_24060V3.3">
    <property type="protein sequence ID" value="PAC:32936050.CDS.1"/>
    <property type="gene ID" value="Pp3c2_24060"/>
</dbReference>
<keyword evidence="3" id="KW-1185">Reference proteome</keyword>
<sequence>MAVWAGAGYLNLQMDFVSVDRELCAIPCSSEILNQASLRAVFRCSSIKVNCEIVDSDISVLDHSRGSEVR</sequence>
<gene>
    <name evidence="1" type="ORF">PHYPA_003133</name>
</gene>
<evidence type="ECO:0000313" key="2">
    <source>
        <dbReference type="EnsemblPlants" id="PAC:32936049.CDS.1"/>
    </source>
</evidence>